<dbReference type="Pfam" id="PF22842">
    <property type="entry name" value="Pel9A-like_beta_helix"/>
    <property type="match status" value="1"/>
</dbReference>
<feature type="region of interest" description="Disordered" evidence="5">
    <location>
        <begin position="192"/>
        <end position="217"/>
    </location>
</feature>
<dbReference type="PANTHER" id="PTHR40088:SF2">
    <property type="entry name" value="SECRETED SUGAR HYDROLASE"/>
    <property type="match status" value="1"/>
</dbReference>
<dbReference type="GO" id="GO:0005576">
    <property type="term" value="C:extracellular region"/>
    <property type="evidence" value="ECO:0007669"/>
    <property type="project" value="UniProtKB-SubCell"/>
</dbReference>
<dbReference type="InterPro" id="IPR012334">
    <property type="entry name" value="Pectin_lyas_fold"/>
</dbReference>
<sequence>SSGNHSLSFDGVDDYVELTDMDLLQNFTLMSWVYNTDFSSPNNIISKLNNPGGYALLISAGNGLIYGHTKITSESDGVCVSNTVIPLNQWTHISMTFNNGNLSFYVNGDSVYNCDGIANASDNSDKVFIGKASRFADDYIDPEFFNGSLDDISIWDVALTESQIQSFMTTSPTGSESGLVGYWNFNEGTGSTLTDQTSNGNDGTINGGATWSTDTPDPATYYVATDGSDNNDGSSSSPFATIQKGINIASNGDTVLVAAGTYVENINYNGKNIVVGSLYLTTSDTSYISSTIIDGNQDG</sequence>
<proteinExistence type="predicted"/>
<evidence type="ECO:0000259" key="6">
    <source>
        <dbReference type="SMART" id="SM00560"/>
    </source>
</evidence>
<gene>
    <name evidence="7" type="ORF">METZ01_LOCUS378110</name>
</gene>
<dbReference type="EMBL" id="UINC01138980">
    <property type="protein sequence ID" value="SVD25256.1"/>
    <property type="molecule type" value="Genomic_DNA"/>
</dbReference>
<accession>A0A382TT76</accession>
<evidence type="ECO:0000256" key="2">
    <source>
        <dbReference type="ARBA" id="ARBA00022525"/>
    </source>
</evidence>
<name>A0A382TT76_9ZZZZ</name>
<dbReference type="AlphaFoldDB" id="A0A382TT76"/>
<dbReference type="PANTHER" id="PTHR40088">
    <property type="entry name" value="PECTATE LYASE (EUROFUNG)"/>
    <property type="match status" value="1"/>
</dbReference>
<feature type="domain" description="LamG-like jellyroll fold" evidence="6">
    <location>
        <begin position="25"/>
        <end position="162"/>
    </location>
</feature>
<dbReference type="InterPro" id="IPR013320">
    <property type="entry name" value="ConA-like_dom_sf"/>
</dbReference>
<dbReference type="SMART" id="SM00560">
    <property type="entry name" value="LamGL"/>
    <property type="match status" value="1"/>
</dbReference>
<dbReference type="SUPFAM" id="SSF51126">
    <property type="entry name" value="Pectin lyase-like"/>
    <property type="match status" value="1"/>
</dbReference>
<dbReference type="InterPro" id="IPR053868">
    <property type="entry name" value="Pel9A-like_beta_helix"/>
</dbReference>
<keyword evidence="3" id="KW-0732">Signal</keyword>
<organism evidence="7">
    <name type="scientific">marine metagenome</name>
    <dbReference type="NCBI Taxonomy" id="408172"/>
    <lineage>
        <taxon>unclassified sequences</taxon>
        <taxon>metagenomes</taxon>
        <taxon>ecological metagenomes</taxon>
    </lineage>
</organism>
<evidence type="ECO:0000256" key="1">
    <source>
        <dbReference type="ARBA" id="ARBA00004613"/>
    </source>
</evidence>
<dbReference type="InterPro" id="IPR006558">
    <property type="entry name" value="LamG-like"/>
</dbReference>
<keyword evidence="4" id="KW-1015">Disulfide bond</keyword>
<evidence type="ECO:0000256" key="5">
    <source>
        <dbReference type="SAM" id="MobiDB-lite"/>
    </source>
</evidence>
<dbReference type="Pfam" id="PF13385">
    <property type="entry name" value="Laminin_G_3"/>
    <property type="match status" value="1"/>
</dbReference>
<feature type="non-terminal residue" evidence="7">
    <location>
        <position position="1"/>
    </location>
</feature>
<feature type="compositionally biased region" description="Polar residues" evidence="5">
    <location>
        <begin position="192"/>
        <end position="215"/>
    </location>
</feature>
<dbReference type="GO" id="GO:0016837">
    <property type="term" value="F:carbon-oxygen lyase activity, acting on polysaccharides"/>
    <property type="evidence" value="ECO:0007669"/>
    <property type="project" value="TreeGrafter"/>
</dbReference>
<feature type="non-terminal residue" evidence="7">
    <location>
        <position position="299"/>
    </location>
</feature>
<protein>
    <recommendedName>
        <fullName evidence="6">LamG-like jellyroll fold domain-containing protein</fullName>
    </recommendedName>
</protein>
<dbReference type="InterPro" id="IPR011050">
    <property type="entry name" value="Pectin_lyase_fold/virulence"/>
</dbReference>
<reference evidence="7" key="1">
    <citation type="submission" date="2018-05" db="EMBL/GenBank/DDBJ databases">
        <authorList>
            <person name="Lanie J.A."/>
            <person name="Ng W.-L."/>
            <person name="Kazmierczak K.M."/>
            <person name="Andrzejewski T.M."/>
            <person name="Davidsen T.M."/>
            <person name="Wayne K.J."/>
            <person name="Tettelin H."/>
            <person name="Glass J.I."/>
            <person name="Rusch D."/>
            <person name="Podicherti R."/>
            <person name="Tsui H.-C.T."/>
            <person name="Winkler M.E."/>
        </authorList>
    </citation>
    <scope>NUCLEOTIDE SEQUENCE</scope>
</reference>
<dbReference type="Gene3D" id="2.60.120.200">
    <property type="match status" value="1"/>
</dbReference>
<evidence type="ECO:0000313" key="7">
    <source>
        <dbReference type="EMBL" id="SVD25256.1"/>
    </source>
</evidence>
<evidence type="ECO:0000256" key="3">
    <source>
        <dbReference type="ARBA" id="ARBA00022729"/>
    </source>
</evidence>
<dbReference type="InterPro" id="IPR052052">
    <property type="entry name" value="Polysaccharide_Lyase_9"/>
</dbReference>
<dbReference type="Gene3D" id="2.160.20.10">
    <property type="entry name" value="Single-stranded right-handed beta-helix, Pectin lyase-like"/>
    <property type="match status" value="1"/>
</dbReference>
<dbReference type="SUPFAM" id="SSF49899">
    <property type="entry name" value="Concanavalin A-like lectins/glucanases"/>
    <property type="match status" value="1"/>
</dbReference>
<keyword evidence="2" id="KW-0964">Secreted</keyword>
<comment type="subcellular location">
    <subcellularLocation>
        <location evidence="1">Secreted</location>
    </subcellularLocation>
</comment>
<evidence type="ECO:0000256" key="4">
    <source>
        <dbReference type="ARBA" id="ARBA00023157"/>
    </source>
</evidence>